<name>A0ACA9Y7W4_9ASCO</name>
<sequence>MSSVLIVGCGVFGLSTALELSRNGYKVTAIDRYPVPSPWSAACDYNKIIRTEYNEICYTKMSVEALEMWRNDPLYKDVYNECGRVLITPPSAAKRNEFELQSIECLKSIGQGQKIELFKGSKVLGEKFKELEFNSIEDDILIKFNPEGGLGHAANSLKAVFNECLTNGVNFRFGSSGSAVEIKVIDGVEYVITEDGSKYTADKIIISSGASTGKLLDLKTQQSATGLFVSHIRLTQDEFERYKDMPIVFDSVRGYFFPPDPETNIIKIALPGSGASNLKDGVSLPRYKLQNPADTMPKDCVKTVKTLLSKYVPDLAYHKLFNHKACWVADTADSHFIIDKVPYYSKVYVASGDSGHGFKLLPNIGKYIRQRLEETLSSELSTYWRWRDDAKAFDASECDWRVVTENLDFSQIDWLVDENPKL</sequence>
<keyword evidence="2" id="KW-1185">Reference proteome</keyword>
<gene>
    <name evidence="1" type="ORF">CLIB1444_04S07646</name>
</gene>
<organism evidence="1 2">
    <name type="scientific">[Candida] jaroonii</name>
    <dbReference type="NCBI Taxonomy" id="467808"/>
    <lineage>
        <taxon>Eukaryota</taxon>
        <taxon>Fungi</taxon>
        <taxon>Dikarya</taxon>
        <taxon>Ascomycota</taxon>
        <taxon>Saccharomycotina</taxon>
        <taxon>Pichiomycetes</taxon>
        <taxon>Debaryomycetaceae</taxon>
        <taxon>Yamadazyma</taxon>
    </lineage>
</organism>
<reference evidence="1" key="1">
    <citation type="submission" date="2022-06" db="EMBL/GenBank/DDBJ databases">
        <authorList>
            <person name="Legras J.-L."/>
            <person name="Devillers H."/>
            <person name="Grondin C."/>
        </authorList>
    </citation>
    <scope>NUCLEOTIDE SEQUENCE</scope>
    <source>
        <strain evidence="1">CLIB 1444</strain>
    </source>
</reference>
<evidence type="ECO:0000313" key="1">
    <source>
        <dbReference type="EMBL" id="CAH6720773.1"/>
    </source>
</evidence>
<evidence type="ECO:0000313" key="2">
    <source>
        <dbReference type="Proteomes" id="UP001152531"/>
    </source>
</evidence>
<protein>
    <submittedName>
        <fullName evidence="1">L-saccharopine oxidase</fullName>
    </submittedName>
</protein>
<proteinExistence type="predicted"/>
<accession>A0ACA9Y7W4</accession>
<comment type="caution">
    <text evidence="1">The sequence shown here is derived from an EMBL/GenBank/DDBJ whole genome shotgun (WGS) entry which is preliminary data.</text>
</comment>
<dbReference type="Proteomes" id="UP001152531">
    <property type="component" value="Unassembled WGS sequence"/>
</dbReference>
<dbReference type="EMBL" id="CALSDN010000004">
    <property type="protein sequence ID" value="CAH6720773.1"/>
    <property type="molecule type" value="Genomic_DNA"/>
</dbReference>